<dbReference type="PANTHER" id="PTHR10434">
    <property type="entry name" value="1-ACYL-SN-GLYCEROL-3-PHOSPHATE ACYLTRANSFERASE"/>
    <property type="match status" value="1"/>
</dbReference>
<keyword evidence="2 5" id="KW-0808">Transferase</keyword>
<dbReference type="InParanoid" id="A0A7X0JWZ3"/>
<comment type="caution">
    <text evidence="5">The sequence shown here is derived from an EMBL/GenBank/DDBJ whole genome shotgun (WGS) entry which is preliminary data.</text>
</comment>
<dbReference type="GO" id="GO:0006654">
    <property type="term" value="P:phosphatidic acid biosynthetic process"/>
    <property type="evidence" value="ECO:0007669"/>
    <property type="project" value="TreeGrafter"/>
</dbReference>
<gene>
    <name evidence="5" type="ORF">HNR48_003101</name>
</gene>
<evidence type="ECO:0000256" key="3">
    <source>
        <dbReference type="ARBA" id="ARBA00023315"/>
    </source>
</evidence>
<comment type="pathway">
    <text evidence="1">Lipid metabolism.</text>
</comment>
<sequence>MGPIHTKAPENMPRLGNRFSRWLGRTLLRLFGWTLEGELPNEKKIMVALAPHTSNWDFVVAMPAIMGLGVKISYLMKKEAFFWPVAGAWKWLGGIPTDRSAAGGIVEQVASYYADHDKCWVAITPEGTRSKVSKWKTGFLRIAHRSNVPVVVIGFDGPGKRIVIDKKFYSEGNFEAEADELRDYVNEKFVGISPKRQ</sequence>
<feature type="domain" description="Phospholipid/glycerol acyltransferase" evidence="4">
    <location>
        <begin position="46"/>
        <end position="158"/>
    </location>
</feature>
<evidence type="ECO:0000313" key="6">
    <source>
        <dbReference type="Proteomes" id="UP000528457"/>
    </source>
</evidence>
<proteinExistence type="predicted"/>
<name>A0A7X0JWZ3_9GAMM</name>
<dbReference type="RefSeq" id="WP_243749508.1">
    <property type="nucleotide sequence ID" value="NZ_JAAONY010000002.1"/>
</dbReference>
<dbReference type="Proteomes" id="UP000528457">
    <property type="component" value="Unassembled WGS sequence"/>
</dbReference>
<accession>A0A7X0JWZ3</accession>
<protein>
    <submittedName>
        <fullName evidence="5">1-acyl-sn-glycerol-3-phosphate acyltransferase</fullName>
    </submittedName>
</protein>
<organism evidence="5 6">
    <name type="scientific">Pseudoteredinibacter isoporae</name>
    <dbReference type="NCBI Taxonomy" id="570281"/>
    <lineage>
        <taxon>Bacteria</taxon>
        <taxon>Pseudomonadati</taxon>
        <taxon>Pseudomonadota</taxon>
        <taxon>Gammaproteobacteria</taxon>
        <taxon>Cellvibrionales</taxon>
        <taxon>Cellvibrionaceae</taxon>
        <taxon>Pseudoteredinibacter</taxon>
    </lineage>
</organism>
<evidence type="ECO:0000313" key="5">
    <source>
        <dbReference type="EMBL" id="MBB6522816.1"/>
    </source>
</evidence>
<dbReference type="SUPFAM" id="SSF69593">
    <property type="entry name" value="Glycerol-3-phosphate (1)-acyltransferase"/>
    <property type="match status" value="1"/>
</dbReference>
<dbReference type="InterPro" id="IPR002123">
    <property type="entry name" value="Plipid/glycerol_acylTrfase"/>
</dbReference>
<reference evidence="5 6" key="1">
    <citation type="submission" date="2020-08" db="EMBL/GenBank/DDBJ databases">
        <title>Genomic Encyclopedia of Type Strains, Phase IV (KMG-IV): sequencing the most valuable type-strain genomes for metagenomic binning, comparative biology and taxonomic classification.</title>
        <authorList>
            <person name="Goeker M."/>
        </authorList>
    </citation>
    <scope>NUCLEOTIDE SEQUENCE [LARGE SCALE GENOMIC DNA]</scope>
    <source>
        <strain evidence="5 6">DSM 22368</strain>
    </source>
</reference>
<dbReference type="AlphaFoldDB" id="A0A7X0JWZ3"/>
<dbReference type="Pfam" id="PF01553">
    <property type="entry name" value="Acyltransferase"/>
    <property type="match status" value="1"/>
</dbReference>
<evidence type="ECO:0000256" key="1">
    <source>
        <dbReference type="ARBA" id="ARBA00005189"/>
    </source>
</evidence>
<evidence type="ECO:0000256" key="2">
    <source>
        <dbReference type="ARBA" id="ARBA00022679"/>
    </source>
</evidence>
<keyword evidence="3 5" id="KW-0012">Acyltransferase</keyword>
<evidence type="ECO:0000259" key="4">
    <source>
        <dbReference type="SMART" id="SM00563"/>
    </source>
</evidence>
<keyword evidence="6" id="KW-1185">Reference proteome</keyword>
<dbReference type="SMART" id="SM00563">
    <property type="entry name" value="PlsC"/>
    <property type="match status" value="1"/>
</dbReference>
<dbReference type="PANTHER" id="PTHR10434:SF9">
    <property type="entry name" value="PHOSPHOLIPID_GLYCEROL ACYLTRANSFERASE DOMAIN-CONTAINING PROTEIN"/>
    <property type="match status" value="1"/>
</dbReference>
<dbReference type="GO" id="GO:0003841">
    <property type="term" value="F:1-acylglycerol-3-phosphate O-acyltransferase activity"/>
    <property type="evidence" value="ECO:0007669"/>
    <property type="project" value="TreeGrafter"/>
</dbReference>
<dbReference type="EMBL" id="JACHHT010000002">
    <property type="protein sequence ID" value="MBB6522816.1"/>
    <property type="molecule type" value="Genomic_DNA"/>
</dbReference>